<reference evidence="1" key="1">
    <citation type="journal article" date="2021" name="Proc. Natl. Acad. Sci. U.S.A.">
        <title>A Catalog of Tens of Thousands of Viruses from Human Metagenomes Reveals Hidden Associations with Chronic Diseases.</title>
        <authorList>
            <person name="Tisza M.J."/>
            <person name="Buck C.B."/>
        </authorList>
    </citation>
    <scope>NUCLEOTIDE SEQUENCE</scope>
    <source>
        <strain evidence="1">Ct7es18</strain>
    </source>
</reference>
<name>A0A8S5MGU4_9CAUD</name>
<proteinExistence type="predicted"/>
<accession>A0A8S5MGU4</accession>
<evidence type="ECO:0000313" key="1">
    <source>
        <dbReference type="EMBL" id="DAD81557.1"/>
    </source>
</evidence>
<dbReference type="EMBL" id="BK014903">
    <property type="protein sequence ID" value="DAD81557.1"/>
    <property type="molecule type" value="Genomic_DNA"/>
</dbReference>
<protein>
    <submittedName>
        <fullName evidence="1">RNA polymerase-like protein</fullName>
    </submittedName>
</protein>
<sequence length="82" mass="8698">MTCPKCGSGNVTIEMVQTGGRTAKHGTGFGGKLNNTARAITAISTLGMSNLVWKKSKGTEKTTFKNEKVCLCQDCGNSWAIK</sequence>
<organism evidence="1">
    <name type="scientific">Siphoviridae sp. ct7es18</name>
    <dbReference type="NCBI Taxonomy" id="2826166"/>
    <lineage>
        <taxon>Viruses</taxon>
        <taxon>Duplodnaviria</taxon>
        <taxon>Heunggongvirae</taxon>
        <taxon>Uroviricota</taxon>
        <taxon>Caudoviricetes</taxon>
    </lineage>
</organism>